<dbReference type="InterPro" id="IPR018062">
    <property type="entry name" value="HTH_AraC-typ_CS"/>
</dbReference>
<evidence type="ECO:0000313" key="5">
    <source>
        <dbReference type="EMBL" id="KRM60726.1"/>
    </source>
</evidence>
<dbReference type="PATRIC" id="fig|1423813.3.peg.218"/>
<keyword evidence="6" id="KW-1185">Reference proteome</keyword>
<dbReference type="InterPro" id="IPR009057">
    <property type="entry name" value="Homeodomain-like_sf"/>
</dbReference>
<dbReference type="CDD" id="cd02208">
    <property type="entry name" value="cupin_RmlC-like"/>
    <property type="match status" value="1"/>
</dbReference>
<comment type="caution">
    <text evidence="5">The sequence shown here is derived from an EMBL/GenBank/DDBJ whole genome shotgun (WGS) entry which is preliminary data.</text>
</comment>
<dbReference type="PROSITE" id="PS00041">
    <property type="entry name" value="HTH_ARAC_FAMILY_1"/>
    <property type="match status" value="1"/>
</dbReference>
<dbReference type="Pfam" id="PF12833">
    <property type="entry name" value="HTH_18"/>
    <property type="match status" value="1"/>
</dbReference>
<dbReference type="GO" id="GO:0043565">
    <property type="term" value="F:sequence-specific DNA binding"/>
    <property type="evidence" value="ECO:0007669"/>
    <property type="project" value="InterPro"/>
</dbReference>
<dbReference type="PROSITE" id="PS01124">
    <property type="entry name" value="HTH_ARAC_FAMILY_2"/>
    <property type="match status" value="1"/>
</dbReference>
<feature type="domain" description="HTH araC/xylS-type" evidence="4">
    <location>
        <begin position="186"/>
        <end position="285"/>
    </location>
</feature>
<dbReference type="InterPro" id="IPR014710">
    <property type="entry name" value="RmlC-like_jellyroll"/>
</dbReference>
<dbReference type="SMART" id="SM00342">
    <property type="entry name" value="HTH_ARAC"/>
    <property type="match status" value="1"/>
</dbReference>
<reference evidence="5 6" key="1">
    <citation type="journal article" date="2015" name="Genome Announc.">
        <title>Expanding the biotechnology potential of lactobacilli through comparative genomics of 213 strains and associated genera.</title>
        <authorList>
            <person name="Sun Z."/>
            <person name="Harris H.M."/>
            <person name="McCann A."/>
            <person name="Guo C."/>
            <person name="Argimon S."/>
            <person name="Zhang W."/>
            <person name="Yang X."/>
            <person name="Jeffery I.B."/>
            <person name="Cooney J.C."/>
            <person name="Kagawa T.F."/>
            <person name="Liu W."/>
            <person name="Song Y."/>
            <person name="Salvetti E."/>
            <person name="Wrobel A."/>
            <person name="Rasinkangas P."/>
            <person name="Parkhill J."/>
            <person name="Rea M.C."/>
            <person name="O'Sullivan O."/>
            <person name="Ritari J."/>
            <person name="Douillard F.P."/>
            <person name="Paul Ross R."/>
            <person name="Yang R."/>
            <person name="Briner A.E."/>
            <person name="Felis G.E."/>
            <person name="de Vos W.M."/>
            <person name="Barrangou R."/>
            <person name="Klaenhammer T.R."/>
            <person name="Caufield P.W."/>
            <person name="Cui Y."/>
            <person name="Zhang H."/>
            <person name="O'Toole P.W."/>
        </authorList>
    </citation>
    <scope>NUCLEOTIDE SEQUENCE [LARGE SCALE GENOMIC DNA]</scope>
    <source>
        <strain evidence="5 6">DSM 20634</strain>
    </source>
</reference>
<dbReference type="PANTHER" id="PTHR43280:SF28">
    <property type="entry name" value="HTH-TYPE TRANSCRIPTIONAL ACTIVATOR RHAS"/>
    <property type="match status" value="1"/>
</dbReference>
<accession>A0A0R2AAT7</accession>
<gene>
    <name evidence="5" type="ORF">FC26_GL000208</name>
</gene>
<organism evidence="5 6">
    <name type="scientific">Paucilactobacillus vaccinostercus DSM 20634</name>
    <dbReference type="NCBI Taxonomy" id="1423813"/>
    <lineage>
        <taxon>Bacteria</taxon>
        <taxon>Bacillati</taxon>
        <taxon>Bacillota</taxon>
        <taxon>Bacilli</taxon>
        <taxon>Lactobacillales</taxon>
        <taxon>Lactobacillaceae</taxon>
        <taxon>Paucilactobacillus</taxon>
    </lineage>
</organism>
<evidence type="ECO:0000256" key="3">
    <source>
        <dbReference type="ARBA" id="ARBA00023163"/>
    </source>
</evidence>
<dbReference type="InterPro" id="IPR018060">
    <property type="entry name" value="HTH_AraC"/>
</dbReference>
<keyword evidence="2 5" id="KW-0238">DNA-binding</keyword>
<sequence>MKNGKTFIFQILIERGDQNMRQFFCHWQRQAAHQPSLAYISKVETYDEIYIRGLHQHDQVTEISLVMDGSGQYFIRDSYFNVTQQDAVAINAGRLHSEGAILPSICIGIRTPNLIAGTTYPVFQFTATEFNTMTRIGQLAFELLQQEDIAAHQLASNLILTSLVPYFQEKAVTGKTMTTTTPFIVQRAKNYIDQHFHDAINITKVCQELAISHTYLDKQFQENMAIKPIKYLTSRRVGEAQRLLINQPDLSLTQVSLMVGITNVNYFQRIFKNFAGVSPQRFRTLLITA</sequence>
<keyword evidence="3" id="KW-0804">Transcription</keyword>
<name>A0A0R2AAT7_9LACO</name>
<evidence type="ECO:0000256" key="1">
    <source>
        <dbReference type="ARBA" id="ARBA00023015"/>
    </source>
</evidence>
<dbReference type="AlphaFoldDB" id="A0A0R2AAT7"/>
<evidence type="ECO:0000256" key="2">
    <source>
        <dbReference type="ARBA" id="ARBA00023125"/>
    </source>
</evidence>
<dbReference type="SUPFAM" id="SSF46689">
    <property type="entry name" value="Homeodomain-like"/>
    <property type="match status" value="2"/>
</dbReference>
<dbReference type="STRING" id="1423813.FC26_GL000208"/>
<keyword evidence="1" id="KW-0805">Transcription regulation</keyword>
<dbReference type="InterPro" id="IPR011051">
    <property type="entry name" value="RmlC_Cupin_sf"/>
</dbReference>
<evidence type="ECO:0000259" key="4">
    <source>
        <dbReference type="PROSITE" id="PS01124"/>
    </source>
</evidence>
<dbReference type="PANTHER" id="PTHR43280">
    <property type="entry name" value="ARAC-FAMILY TRANSCRIPTIONAL REGULATOR"/>
    <property type="match status" value="1"/>
</dbReference>
<evidence type="ECO:0000313" key="6">
    <source>
        <dbReference type="Proteomes" id="UP000051733"/>
    </source>
</evidence>
<dbReference type="Proteomes" id="UP000051733">
    <property type="component" value="Unassembled WGS sequence"/>
</dbReference>
<dbReference type="GO" id="GO:0003700">
    <property type="term" value="F:DNA-binding transcription factor activity"/>
    <property type="evidence" value="ECO:0007669"/>
    <property type="project" value="InterPro"/>
</dbReference>
<protein>
    <submittedName>
        <fullName evidence="5">AraC-type DNA-binding domain-containing protein</fullName>
    </submittedName>
</protein>
<proteinExistence type="predicted"/>
<dbReference type="SUPFAM" id="SSF51182">
    <property type="entry name" value="RmlC-like cupins"/>
    <property type="match status" value="1"/>
</dbReference>
<dbReference type="Gene3D" id="1.10.10.60">
    <property type="entry name" value="Homeodomain-like"/>
    <property type="match status" value="2"/>
</dbReference>
<dbReference type="Gene3D" id="2.60.120.10">
    <property type="entry name" value="Jelly Rolls"/>
    <property type="match status" value="1"/>
</dbReference>
<dbReference type="EMBL" id="AYYY01000061">
    <property type="protein sequence ID" value="KRM60726.1"/>
    <property type="molecule type" value="Genomic_DNA"/>
</dbReference>